<name>A0A0K0MQ45_PECCA</name>
<evidence type="ECO:0000313" key="1">
    <source>
        <dbReference type="EMBL" id="AKG47554.1"/>
    </source>
</evidence>
<proteinExistence type="predicted"/>
<protein>
    <submittedName>
        <fullName evidence="1">Uncharacterized protein</fullName>
    </submittedName>
</protein>
<dbReference type="EMBL" id="KP942676">
    <property type="protein sequence ID" value="AKG47554.1"/>
    <property type="molecule type" value="Genomic_DNA"/>
</dbReference>
<gene>
    <name evidence="1" type="ORF">pA_00114</name>
</gene>
<sequence length="266" mass="29172">MTMATEMTSSNNISLEAMLSALDETVMVESKPDIEGMSELDKLALELDSLDALNLPAETPKKDAINVGSLKPSVNELEVTLSELSQEFEDVLPVVSEIKTIEVDASVQKESEPDVVTLKTDDKKSKRSKDPALRTRLDIETLTNDDCEKLGVSKAKLLESYESCPKKAKEKVINLIQWALRGNELSIYTQICFESLIANNTVTSEVLRISMMSNPTRPYPSATAGTQAGQIMAVFPAMGVTDRVGKNMTVITSSPLVQLFIMQHSK</sequence>
<geneLocation type="plasmid" evidence="1">
    <name>Drgb1</name>
</geneLocation>
<dbReference type="RefSeq" id="WP_181374709.1">
    <property type="nucleotide sequence ID" value="NZ_KP942676.1"/>
</dbReference>
<keyword evidence="1" id="KW-0614">Plasmid</keyword>
<reference evidence="1" key="1">
    <citation type="journal article" date="2015" name="Environ. Microbiol.">
        <title>Plasmids from the gut microbiome of cabbage root fly larvae encode SaxA that catalyses the conversion of the plant toxin 2-phenylethyl isothiocyanate.</title>
        <authorList>
            <person name="Welte C.U."/>
            <person name="de Graaf R.M."/>
            <person name="van den Bosch T.J."/>
            <person name="Op den Camp H.J."/>
            <person name="van Dam N.M."/>
            <person name="Jetten M.S."/>
        </authorList>
    </citation>
    <scope>NUCLEOTIDE SEQUENCE</scope>
    <source>
        <plasmid evidence="1">Drgb1</plasmid>
    </source>
</reference>
<organism evidence="1">
    <name type="scientific">Pectobacterium carotovorum</name>
    <name type="common">Erwinia carotovora</name>
    <dbReference type="NCBI Taxonomy" id="554"/>
    <lineage>
        <taxon>Bacteria</taxon>
        <taxon>Pseudomonadati</taxon>
        <taxon>Pseudomonadota</taxon>
        <taxon>Gammaproteobacteria</taxon>
        <taxon>Enterobacterales</taxon>
        <taxon>Pectobacteriaceae</taxon>
        <taxon>Pectobacterium</taxon>
    </lineage>
</organism>
<reference evidence="1" key="2">
    <citation type="submission" date="2015-03" db="EMBL/GenBank/DDBJ databases">
        <authorList>
            <person name="Welte C."/>
            <person name="de Graaf R."/>
            <person name="van den Bosch T.J.M."/>
            <person name="Op den Camp H."/>
            <person name="van Dam N."/>
            <person name="Jetten M."/>
        </authorList>
    </citation>
    <scope>NUCLEOTIDE SEQUENCE</scope>
    <source>
        <plasmid evidence="1">Drgb1</plasmid>
    </source>
</reference>
<accession>A0A0K0MQ45</accession>
<dbReference type="AlphaFoldDB" id="A0A0K0MQ45"/>